<keyword evidence="1" id="KW-1133">Transmembrane helix</keyword>
<gene>
    <name evidence="2" type="ORF">JQ615_18575</name>
</gene>
<keyword evidence="1" id="KW-0812">Transmembrane</keyword>
<evidence type="ECO:0000313" key="3">
    <source>
        <dbReference type="Proteomes" id="UP001315278"/>
    </source>
</evidence>
<proteinExistence type="predicted"/>
<comment type="caution">
    <text evidence="2">The sequence shown here is derived from an EMBL/GenBank/DDBJ whole genome shotgun (WGS) entry which is preliminary data.</text>
</comment>
<keyword evidence="3" id="KW-1185">Reference proteome</keyword>
<name>A0ABS5FKW9_9BRAD</name>
<accession>A0ABS5FKW9</accession>
<feature type="transmembrane region" description="Helical" evidence="1">
    <location>
        <begin position="57"/>
        <end position="79"/>
    </location>
</feature>
<sequence length="80" mass="9569">MEDDNDEFWTDERRMQIREMLEHENIRHDQLRFHVFPGALHEPEPSSQRKPSRRRTLLFCLVLFLVACLAIGSLCLVLDF</sequence>
<dbReference type="EMBL" id="JAFCJH010000018">
    <property type="protein sequence ID" value="MBR0797396.1"/>
    <property type="molecule type" value="Genomic_DNA"/>
</dbReference>
<dbReference type="RefSeq" id="WP_212493305.1">
    <property type="nucleotide sequence ID" value="NZ_JAFCJH010000018.1"/>
</dbReference>
<evidence type="ECO:0000256" key="1">
    <source>
        <dbReference type="SAM" id="Phobius"/>
    </source>
</evidence>
<dbReference type="Proteomes" id="UP001315278">
    <property type="component" value="Unassembled WGS sequence"/>
</dbReference>
<evidence type="ECO:0000313" key="2">
    <source>
        <dbReference type="EMBL" id="MBR0797396.1"/>
    </source>
</evidence>
<organism evidence="2 3">
    <name type="scientific">Bradyrhizobium jicamae</name>
    <dbReference type="NCBI Taxonomy" id="280332"/>
    <lineage>
        <taxon>Bacteria</taxon>
        <taxon>Pseudomonadati</taxon>
        <taxon>Pseudomonadota</taxon>
        <taxon>Alphaproteobacteria</taxon>
        <taxon>Hyphomicrobiales</taxon>
        <taxon>Nitrobacteraceae</taxon>
        <taxon>Bradyrhizobium</taxon>
    </lineage>
</organism>
<keyword evidence="1" id="KW-0472">Membrane</keyword>
<protein>
    <submittedName>
        <fullName evidence="2">Uncharacterized protein</fullName>
    </submittedName>
</protein>
<reference evidence="3" key="1">
    <citation type="journal article" date="2021" name="ISME J.">
        <title>Evolutionary origin and ecological implication of a unique nif island in free-living Bradyrhizobium lineages.</title>
        <authorList>
            <person name="Tao J."/>
        </authorList>
    </citation>
    <scope>NUCLEOTIDE SEQUENCE [LARGE SCALE GENOMIC DNA]</scope>
    <source>
        <strain evidence="3">SZCCT0434</strain>
    </source>
</reference>